<name>A0A7X9T9I9_9ACTN</name>
<dbReference type="AlphaFoldDB" id="A0A7X9T9I9"/>
<evidence type="ECO:0000313" key="2">
    <source>
        <dbReference type="Proteomes" id="UP000565613"/>
    </source>
</evidence>
<organism evidence="1 2">
    <name type="scientific">Parafannyhessea umbonata</name>
    <dbReference type="NCBI Taxonomy" id="604330"/>
    <lineage>
        <taxon>Bacteria</taxon>
        <taxon>Bacillati</taxon>
        <taxon>Actinomycetota</taxon>
        <taxon>Coriobacteriia</taxon>
        <taxon>Coriobacteriales</taxon>
        <taxon>Atopobiaceae</taxon>
        <taxon>Parafannyhessea</taxon>
    </lineage>
</organism>
<reference evidence="1 2" key="1">
    <citation type="submission" date="2020-04" db="EMBL/GenBank/DDBJ databases">
        <authorList>
            <person name="Hitch T.C.A."/>
            <person name="Wylensek D."/>
            <person name="Clavel T."/>
        </authorList>
    </citation>
    <scope>NUCLEOTIDE SEQUENCE [LARGE SCALE GENOMIC DNA]</scope>
    <source>
        <strain evidence="1 2">105184</strain>
    </source>
</reference>
<accession>A0A7X9T9I9</accession>
<evidence type="ECO:0000313" key="1">
    <source>
        <dbReference type="EMBL" id="NMF24891.1"/>
    </source>
</evidence>
<dbReference type="EMBL" id="JABAGR010000001">
    <property type="protein sequence ID" value="NMF24891.1"/>
    <property type="molecule type" value="Genomic_DNA"/>
</dbReference>
<proteinExistence type="predicted"/>
<dbReference type="Proteomes" id="UP000565613">
    <property type="component" value="Unassembled WGS sequence"/>
</dbReference>
<dbReference type="RefSeq" id="WP_170102940.1">
    <property type="nucleotide sequence ID" value="NZ_JABAGR010000001.1"/>
</dbReference>
<protein>
    <submittedName>
        <fullName evidence="1">Uncharacterized protein</fullName>
    </submittedName>
</protein>
<sequence>MPNNIAAIKSYTTILDRVCQGEATSSCLNSPARMARAGRNAKEIMIPKISVSGLGD</sequence>
<gene>
    <name evidence="1" type="ORF">HF885_00335</name>
</gene>
<comment type="caution">
    <text evidence="1">The sequence shown here is derived from an EMBL/GenBank/DDBJ whole genome shotgun (WGS) entry which is preliminary data.</text>
</comment>